<dbReference type="SUPFAM" id="SSF52047">
    <property type="entry name" value="RNI-like"/>
    <property type="match status" value="1"/>
</dbReference>
<name>A0A067P739_9AGAM</name>
<proteinExistence type="predicted"/>
<sequence length="343" mass="37841">MMPRRFPLLETFRFSELLPGDPPVSLSFLGQFQKLQRICLNNGGAMSPYMTTTVLRALSRLPNLLELSHITAYGEHIMPPLIQSGFPSLTDLTINNGDLGGVEMVLSMLSSTLKHCILRGIEGGTYGEYLACLGHISSKGEFLELFLFDCIVVPSAPPVEEAVGSIVQAMFTLNLPRARQVGFSHGEYDSEWSISSSEVEQYSVAWPRLETFSLRNSLAAFTLHSLSMFASRCHSLQGLAIDVLDVRDVDLTTLPHEIPVLSHGLKDLSIDRLQGVIPPAPLAGMLDRMFPHVNVNKWRIVDGDVTLFMSALQAARRFQERRSKPISLSDIASPSLFVAGRSL</sequence>
<dbReference type="InterPro" id="IPR032675">
    <property type="entry name" value="LRR_dom_sf"/>
</dbReference>
<dbReference type="AlphaFoldDB" id="A0A067P739"/>
<gene>
    <name evidence="1" type="ORF">JAAARDRAFT_550360</name>
</gene>
<evidence type="ECO:0000313" key="2">
    <source>
        <dbReference type="Proteomes" id="UP000027265"/>
    </source>
</evidence>
<dbReference type="EMBL" id="KL197756">
    <property type="protein sequence ID" value="KDQ50718.1"/>
    <property type="molecule type" value="Genomic_DNA"/>
</dbReference>
<dbReference type="Gene3D" id="3.80.10.10">
    <property type="entry name" value="Ribonuclease Inhibitor"/>
    <property type="match status" value="1"/>
</dbReference>
<reference evidence="2" key="1">
    <citation type="journal article" date="2014" name="Proc. Natl. Acad. Sci. U.S.A.">
        <title>Extensive sampling of basidiomycete genomes demonstrates inadequacy of the white-rot/brown-rot paradigm for wood decay fungi.</title>
        <authorList>
            <person name="Riley R."/>
            <person name="Salamov A.A."/>
            <person name="Brown D.W."/>
            <person name="Nagy L.G."/>
            <person name="Floudas D."/>
            <person name="Held B.W."/>
            <person name="Levasseur A."/>
            <person name="Lombard V."/>
            <person name="Morin E."/>
            <person name="Otillar R."/>
            <person name="Lindquist E.A."/>
            <person name="Sun H."/>
            <person name="LaButti K.M."/>
            <person name="Schmutz J."/>
            <person name="Jabbour D."/>
            <person name="Luo H."/>
            <person name="Baker S.E."/>
            <person name="Pisabarro A.G."/>
            <person name="Walton J.D."/>
            <person name="Blanchette R.A."/>
            <person name="Henrissat B."/>
            <person name="Martin F."/>
            <person name="Cullen D."/>
            <person name="Hibbett D.S."/>
            <person name="Grigoriev I.V."/>
        </authorList>
    </citation>
    <scope>NUCLEOTIDE SEQUENCE [LARGE SCALE GENOMIC DNA]</scope>
    <source>
        <strain evidence="2">MUCL 33604</strain>
    </source>
</reference>
<protein>
    <recommendedName>
        <fullName evidence="3">F-box domain-containing protein</fullName>
    </recommendedName>
</protein>
<dbReference type="HOGENOM" id="CLU_723750_0_0_1"/>
<dbReference type="InParanoid" id="A0A067P739"/>
<dbReference type="Proteomes" id="UP000027265">
    <property type="component" value="Unassembled WGS sequence"/>
</dbReference>
<accession>A0A067P739</accession>
<organism evidence="1 2">
    <name type="scientific">Jaapia argillacea MUCL 33604</name>
    <dbReference type="NCBI Taxonomy" id="933084"/>
    <lineage>
        <taxon>Eukaryota</taxon>
        <taxon>Fungi</taxon>
        <taxon>Dikarya</taxon>
        <taxon>Basidiomycota</taxon>
        <taxon>Agaricomycotina</taxon>
        <taxon>Agaricomycetes</taxon>
        <taxon>Agaricomycetidae</taxon>
        <taxon>Jaapiales</taxon>
        <taxon>Jaapiaceae</taxon>
        <taxon>Jaapia</taxon>
    </lineage>
</organism>
<evidence type="ECO:0000313" key="1">
    <source>
        <dbReference type="EMBL" id="KDQ50718.1"/>
    </source>
</evidence>
<keyword evidence="2" id="KW-1185">Reference proteome</keyword>
<evidence type="ECO:0008006" key="3">
    <source>
        <dbReference type="Google" id="ProtNLM"/>
    </source>
</evidence>